<dbReference type="InterPro" id="IPR036397">
    <property type="entry name" value="RNaseH_sf"/>
</dbReference>
<dbReference type="KEGG" id="lyk:FLP23_01410"/>
<dbReference type="AlphaFoldDB" id="A0A5C1Y523"/>
<accession>A0A5C1Y523</accession>
<dbReference type="GO" id="GO:0003676">
    <property type="term" value="F:nucleic acid binding"/>
    <property type="evidence" value="ECO:0007669"/>
    <property type="project" value="InterPro"/>
</dbReference>
<keyword evidence="6" id="KW-1185">Reference proteome</keyword>
<dbReference type="KEGG" id="lyk:FLP23_04905"/>
<dbReference type="InterPro" id="IPR012337">
    <property type="entry name" value="RNaseH-like_sf"/>
</dbReference>
<dbReference type="Proteomes" id="UP000322159">
    <property type="component" value="Chromosome"/>
</dbReference>
<dbReference type="GO" id="GO:0015074">
    <property type="term" value="P:DNA integration"/>
    <property type="evidence" value="ECO:0007669"/>
    <property type="project" value="InterPro"/>
</dbReference>
<organism evidence="3 6">
    <name type="scientific">Protaetiibacter larvae</name>
    <dbReference type="NCBI Taxonomy" id="2592654"/>
    <lineage>
        <taxon>Bacteria</taxon>
        <taxon>Bacillati</taxon>
        <taxon>Actinomycetota</taxon>
        <taxon>Actinomycetes</taxon>
        <taxon>Micrococcales</taxon>
        <taxon>Microbacteriaceae</taxon>
        <taxon>Protaetiibacter</taxon>
    </lineage>
</organism>
<dbReference type="NCBIfam" id="NF033577">
    <property type="entry name" value="transpos_IS481"/>
    <property type="match status" value="1"/>
</dbReference>
<dbReference type="OrthoDB" id="52928at2"/>
<gene>
    <name evidence="2" type="ORF">FLP23_01410</name>
    <name evidence="3" type="ORF">FLP23_01875</name>
    <name evidence="4" type="ORF">FLP23_04905</name>
    <name evidence="5" type="ORF">FLP23_06855</name>
</gene>
<dbReference type="Gene3D" id="3.30.420.10">
    <property type="entry name" value="Ribonuclease H-like superfamily/Ribonuclease H"/>
    <property type="match status" value="1"/>
</dbReference>
<dbReference type="Pfam" id="PF13565">
    <property type="entry name" value="HTH_32"/>
    <property type="match status" value="1"/>
</dbReference>
<proteinExistence type="predicted"/>
<evidence type="ECO:0000313" key="5">
    <source>
        <dbReference type="EMBL" id="QEO09748.1"/>
    </source>
</evidence>
<dbReference type="KEGG" id="lyk:FLP23_06855"/>
<dbReference type="PROSITE" id="PS50994">
    <property type="entry name" value="INTEGRASE"/>
    <property type="match status" value="1"/>
</dbReference>
<dbReference type="SUPFAM" id="SSF53098">
    <property type="entry name" value="Ribonuclease H-like"/>
    <property type="match status" value="1"/>
</dbReference>
<dbReference type="EMBL" id="CP043504">
    <property type="protein sequence ID" value="QEO09405.1"/>
    <property type="molecule type" value="Genomic_DNA"/>
</dbReference>
<evidence type="ECO:0000313" key="4">
    <source>
        <dbReference type="EMBL" id="QEO09405.1"/>
    </source>
</evidence>
<reference evidence="3 6" key="1">
    <citation type="submission" date="2019-09" db="EMBL/GenBank/DDBJ databases">
        <title>Genome sequencing of strain KACC 19322.</title>
        <authorList>
            <person name="Heo J."/>
            <person name="Kim S.-J."/>
            <person name="Kim J.-S."/>
            <person name="Hong S.-B."/>
            <person name="Kwon S.-W."/>
        </authorList>
    </citation>
    <scope>NUCLEOTIDE SEQUENCE [LARGE SCALE GENOMIC DNA]</scope>
    <source>
        <strain evidence="3 6">KACC 19322</strain>
    </source>
</reference>
<dbReference type="RefSeq" id="WP_149324224.1">
    <property type="nucleotide sequence ID" value="NZ_CP043504.1"/>
</dbReference>
<dbReference type="EMBL" id="CP043504">
    <property type="protein sequence ID" value="QEO09748.1"/>
    <property type="molecule type" value="Genomic_DNA"/>
</dbReference>
<dbReference type="SUPFAM" id="SSF46689">
    <property type="entry name" value="Homeodomain-like"/>
    <property type="match status" value="1"/>
</dbReference>
<dbReference type="KEGG" id="lyk:FLP23_01875"/>
<dbReference type="InterPro" id="IPR001584">
    <property type="entry name" value="Integrase_cat-core"/>
</dbReference>
<dbReference type="InterPro" id="IPR009057">
    <property type="entry name" value="Homeodomain-like_sf"/>
</dbReference>
<evidence type="ECO:0000313" key="6">
    <source>
        <dbReference type="Proteomes" id="UP000322159"/>
    </source>
</evidence>
<evidence type="ECO:0000313" key="2">
    <source>
        <dbReference type="EMBL" id="QEO08791.1"/>
    </source>
</evidence>
<sequence>MSNKHQVAVLQITAGQLTVSEAARRYGISRQHLHRLLTRFRNGGLEAIEPRSRAPLSNPNQTSDEVRQRIIELRRQLAATGMDAGPITIAWHLEQSGHAVPSTATIRRIITRAGLVTPEPRKRPKNSFVRFEAAQPNGTWQSDFTHWHLADGTDIEILNWLDDHSRYLLGCTAIGRVTGDDVIVDFLRLIDTYGPPATTLTDNGSVYTARFVGGKNAFELTLPLLGIQQKNGHPGHPQTQGKIERFHQTLKRFLAAQPVPRTPAELQHQLDAFRQHYNEHRPHRARDRMTPGDAYRDTPKALPARRIESGHYRLRYDHVDDRGKVSFRLAGRMHHLGIGIEHHRKRIIAIADHETVTVIHLDTGEVIATNQIEPTHSYWRNTKKAPGRWPRAST</sequence>
<feature type="domain" description="Integrase catalytic" evidence="1">
    <location>
        <begin position="132"/>
        <end position="299"/>
    </location>
</feature>
<name>A0A5C1Y523_9MICO</name>
<protein>
    <submittedName>
        <fullName evidence="3">IS481 family transposase</fullName>
    </submittedName>
</protein>
<dbReference type="PANTHER" id="PTHR35004:SF7">
    <property type="entry name" value="INTEGRASE PROTEIN"/>
    <property type="match status" value="1"/>
</dbReference>
<evidence type="ECO:0000259" key="1">
    <source>
        <dbReference type="PROSITE" id="PS50994"/>
    </source>
</evidence>
<dbReference type="EMBL" id="CP043504">
    <property type="protein sequence ID" value="QEO08791.1"/>
    <property type="molecule type" value="Genomic_DNA"/>
</dbReference>
<evidence type="ECO:0000313" key="3">
    <source>
        <dbReference type="EMBL" id="QEO08876.1"/>
    </source>
</evidence>
<dbReference type="PANTHER" id="PTHR35004">
    <property type="entry name" value="TRANSPOSASE RV3428C-RELATED"/>
    <property type="match status" value="1"/>
</dbReference>
<dbReference type="EMBL" id="CP043504">
    <property type="protein sequence ID" value="QEO08876.1"/>
    <property type="molecule type" value="Genomic_DNA"/>
</dbReference>
<dbReference type="InterPro" id="IPR047656">
    <property type="entry name" value="IS481-like_transpos"/>
</dbReference>
<dbReference type="Pfam" id="PF13683">
    <property type="entry name" value="rve_3"/>
    <property type="match status" value="1"/>
</dbReference>